<evidence type="ECO:0000313" key="3">
    <source>
        <dbReference type="Proteomes" id="UP001597102"/>
    </source>
</evidence>
<gene>
    <name evidence="2" type="ORF">ACFQ2F_00480</name>
</gene>
<organism evidence="2 3">
    <name type="scientific">Methyloligella solikamskensis</name>
    <dbReference type="NCBI Taxonomy" id="1177756"/>
    <lineage>
        <taxon>Bacteria</taxon>
        <taxon>Pseudomonadati</taxon>
        <taxon>Pseudomonadota</taxon>
        <taxon>Alphaproteobacteria</taxon>
        <taxon>Hyphomicrobiales</taxon>
        <taxon>Hyphomicrobiaceae</taxon>
        <taxon>Methyloligella</taxon>
    </lineage>
</organism>
<proteinExistence type="predicted"/>
<accession>A0ABW3J655</accession>
<protein>
    <submittedName>
        <fullName evidence="2">Sulfotransferase family 2 domain-containing protein</fullName>
    </submittedName>
</protein>
<keyword evidence="3" id="KW-1185">Reference proteome</keyword>
<evidence type="ECO:0000256" key="1">
    <source>
        <dbReference type="SAM" id="MobiDB-lite"/>
    </source>
</evidence>
<dbReference type="Proteomes" id="UP001597102">
    <property type="component" value="Unassembled WGS sequence"/>
</dbReference>
<name>A0ABW3J655_9HYPH</name>
<dbReference type="EMBL" id="JBHTJO010000001">
    <property type="protein sequence ID" value="MFD0985571.1"/>
    <property type="molecule type" value="Genomic_DNA"/>
</dbReference>
<sequence length="321" mass="37081">MLIENPETFQGAPLKPKGEDAPVYYLFHVPKCAGRTIDRHLSLYAQEGRYFRAKKRRGIGRLFSPRHTLAGMPDPRQLNAVGSHYLGASMERICEGREIRRALLLRDPVSHMVSYYNFRMQRYIAQGMQPYSFELAYRATQRDFITHYILRNFLEIPLPRLWLMTRPQKWTLVNEFLSRFWFVGDYRKCSELISAMAPDLGVPARAVPQNTCTGHSNHPTWRPLSVADLSPELIRRIREENSLDQRLWQTWRGAGLDVQSVNETALMAPAKLQFSVQEAARLVYQVRRRVARRWNMPEQPVPAPEPAPVQAQPVSRAVQAG</sequence>
<dbReference type="Gene3D" id="3.40.50.300">
    <property type="entry name" value="P-loop containing nucleotide triphosphate hydrolases"/>
    <property type="match status" value="1"/>
</dbReference>
<evidence type="ECO:0000313" key="2">
    <source>
        <dbReference type="EMBL" id="MFD0985571.1"/>
    </source>
</evidence>
<dbReference type="Pfam" id="PF03567">
    <property type="entry name" value="Sulfotransfer_2"/>
    <property type="match status" value="1"/>
</dbReference>
<dbReference type="InterPro" id="IPR005331">
    <property type="entry name" value="Sulfotransferase"/>
</dbReference>
<dbReference type="RefSeq" id="WP_379084102.1">
    <property type="nucleotide sequence ID" value="NZ_JBHTJO010000001.1"/>
</dbReference>
<dbReference type="InterPro" id="IPR027417">
    <property type="entry name" value="P-loop_NTPase"/>
</dbReference>
<reference evidence="3" key="1">
    <citation type="journal article" date="2019" name="Int. J. Syst. Evol. Microbiol.">
        <title>The Global Catalogue of Microorganisms (GCM) 10K type strain sequencing project: providing services to taxonomists for standard genome sequencing and annotation.</title>
        <authorList>
            <consortium name="The Broad Institute Genomics Platform"/>
            <consortium name="The Broad Institute Genome Sequencing Center for Infectious Disease"/>
            <person name="Wu L."/>
            <person name="Ma J."/>
        </authorList>
    </citation>
    <scope>NUCLEOTIDE SEQUENCE [LARGE SCALE GENOMIC DNA]</scope>
    <source>
        <strain evidence="3">CCUG 61697</strain>
    </source>
</reference>
<comment type="caution">
    <text evidence="2">The sequence shown here is derived from an EMBL/GenBank/DDBJ whole genome shotgun (WGS) entry which is preliminary data.</text>
</comment>
<feature type="region of interest" description="Disordered" evidence="1">
    <location>
        <begin position="297"/>
        <end position="321"/>
    </location>
</feature>